<sequence length="279" mass="31881">MFNDVTEESKARVAVIMSVYRSDKCADIENAIDSILKQTYPCSLYLYQDGPVSTEVSTLLNSIRDVHANVTLMVSNVNCGLAHALNTMIDEILTKEYDFVARMDSDDISHPTRIARQVKYLNQHPDIDILGTSCHEFGASYALAEKHLPETHSDLVKFSVTRCPFIHPTVMFRITVFADGNRYPVNIQLTEDMALWVNLILSGYKLANLNDVLLNYRLNENAVKRRMGFRKAWSEFRVRLSYMINSNNVSATNCLLISSRLVFHILPVSILKFLYKNFR</sequence>
<reference evidence="5 6" key="1">
    <citation type="submission" date="2020-01" db="EMBL/GenBank/DDBJ databases">
        <title>Complete genome of Aeromonas media MC64.</title>
        <authorList>
            <person name="Cao G."/>
            <person name="Fu J."/>
            <person name="Zhong C."/>
        </authorList>
    </citation>
    <scope>NUCLEOTIDE SEQUENCE [LARGE SCALE GENOMIC DNA]</scope>
    <source>
        <strain evidence="5 6">MC64</strain>
    </source>
</reference>
<comment type="similarity">
    <text evidence="1">Belongs to the glycosyltransferase 2 family.</text>
</comment>
<organism evidence="5 6">
    <name type="scientific">Aeromonas media</name>
    <dbReference type="NCBI Taxonomy" id="651"/>
    <lineage>
        <taxon>Bacteria</taxon>
        <taxon>Pseudomonadati</taxon>
        <taxon>Pseudomonadota</taxon>
        <taxon>Gammaproteobacteria</taxon>
        <taxon>Aeromonadales</taxon>
        <taxon>Aeromonadaceae</taxon>
        <taxon>Aeromonas</taxon>
    </lineage>
</organism>
<gene>
    <name evidence="5" type="ORF">GWI30_07465</name>
</gene>
<dbReference type="EMBL" id="CP047962">
    <property type="protein sequence ID" value="QHQ50765.1"/>
    <property type="molecule type" value="Genomic_DNA"/>
</dbReference>
<keyword evidence="3" id="KW-0808">Transferase</keyword>
<dbReference type="RefSeq" id="WP_161506984.1">
    <property type="nucleotide sequence ID" value="NZ_CAWPID010000001.1"/>
</dbReference>
<dbReference type="InterPro" id="IPR029044">
    <property type="entry name" value="Nucleotide-diphossugar_trans"/>
</dbReference>
<dbReference type="Pfam" id="PF00535">
    <property type="entry name" value="Glycos_transf_2"/>
    <property type="match status" value="1"/>
</dbReference>
<accession>A0AAE6SHP5</accession>
<evidence type="ECO:0000256" key="1">
    <source>
        <dbReference type="ARBA" id="ARBA00006739"/>
    </source>
</evidence>
<dbReference type="InterPro" id="IPR050834">
    <property type="entry name" value="Glycosyltransf_2"/>
</dbReference>
<proteinExistence type="inferred from homology"/>
<dbReference type="GO" id="GO:0016757">
    <property type="term" value="F:glycosyltransferase activity"/>
    <property type="evidence" value="ECO:0007669"/>
    <property type="project" value="UniProtKB-KW"/>
</dbReference>
<name>A0AAE6SHP5_AERME</name>
<evidence type="ECO:0000256" key="3">
    <source>
        <dbReference type="ARBA" id="ARBA00022679"/>
    </source>
</evidence>
<feature type="domain" description="Glycosyltransferase 2-like" evidence="4">
    <location>
        <begin position="15"/>
        <end position="142"/>
    </location>
</feature>
<protein>
    <submittedName>
        <fullName evidence="5">Glycosyltransferase</fullName>
    </submittedName>
</protein>
<dbReference type="InterPro" id="IPR001173">
    <property type="entry name" value="Glyco_trans_2-like"/>
</dbReference>
<keyword evidence="2" id="KW-0328">Glycosyltransferase</keyword>
<dbReference type="Proteomes" id="UP000463871">
    <property type="component" value="Chromosome"/>
</dbReference>
<evidence type="ECO:0000313" key="6">
    <source>
        <dbReference type="Proteomes" id="UP000463871"/>
    </source>
</evidence>
<dbReference type="SUPFAM" id="SSF53448">
    <property type="entry name" value="Nucleotide-diphospho-sugar transferases"/>
    <property type="match status" value="1"/>
</dbReference>
<dbReference type="AlphaFoldDB" id="A0AAE6SHP5"/>
<dbReference type="PANTHER" id="PTHR43685">
    <property type="entry name" value="GLYCOSYLTRANSFERASE"/>
    <property type="match status" value="1"/>
</dbReference>
<evidence type="ECO:0000259" key="4">
    <source>
        <dbReference type="Pfam" id="PF00535"/>
    </source>
</evidence>
<evidence type="ECO:0000256" key="2">
    <source>
        <dbReference type="ARBA" id="ARBA00022676"/>
    </source>
</evidence>
<dbReference type="Gene3D" id="3.90.550.10">
    <property type="entry name" value="Spore Coat Polysaccharide Biosynthesis Protein SpsA, Chain A"/>
    <property type="match status" value="1"/>
</dbReference>
<evidence type="ECO:0000313" key="5">
    <source>
        <dbReference type="EMBL" id="QHQ50765.1"/>
    </source>
</evidence>
<dbReference type="PANTHER" id="PTHR43685:SF5">
    <property type="entry name" value="GLYCOSYLTRANSFERASE EPSE-RELATED"/>
    <property type="match status" value="1"/>
</dbReference>